<dbReference type="CDD" id="cd19757">
    <property type="entry name" value="Bbox1"/>
    <property type="match status" value="1"/>
</dbReference>
<reference evidence="1" key="1">
    <citation type="submission" date="2023-10" db="EMBL/GenBank/DDBJ databases">
        <authorList>
            <person name="Chen Y."/>
            <person name="Shah S."/>
            <person name="Dougan E. K."/>
            <person name="Thang M."/>
            <person name="Chan C."/>
        </authorList>
    </citation>
    <scope>NUCLEOTIDE SEQUENCE [LARGE SCALE GENOMIC DNA]</scope>
</reference>
<protein>
    <recommendedName>
        <fullName evidence="3">B box-type domain-containing protein</fullName>
    </recommendedName>
</protein>
<evidence type="ECO:0008006" key="3">
    <source>
        <dbReference type="Google" id="ProtNLM"/>
    </source>
</evidence>
<accession>A0ABN9WVH6</accession>
<evidence type="ECO:0000313" key="2">
    <source>
        <dbReference type="Proteomes" id="UP001189429"/>
    </source>
</evidence>
<proteinExistence type="predicted"/>
<dbReference type="EMBL" id="CAUYUJ010019392">
    <property type="protein sequence ID" value="CAK0890803.1"/>
    <property type="molecule type" value="Genomic_DNA"/>
</dbReference>
<comment type="caution">
    <text evidence="1">The sequence shown here is derived from an EMBL/GenBank/DDBJ whole genome shotgun (WGS) entry which is preliminary data.</text>
</comment>
<gene>
    <name evidence="1" type="ORF">PCOR1329_LOCUS70906</name>
</gene>
<dbReference type="Proteomes" id="UP001189429">
    <property type="component" value="Unassembled WGS sequence"/>
</dbReference>
<name>A0ABN9WVH6_9DINO</name>
<organism evidence="1 2">
    <name type="scientific">Prorocentrum cordatum</name>
    <dbReference type="NCBI Taxonomy" id="2364126"/>
    <lineage>
        <taxon>Eukaryota</taxon>
        <taxon>Sar</taxon>
        <taxon>Alveolata</taxon>
        <taxon>Dinophyceae</taxon>
        <taxon>Prorocentrales</taxon>
        <taxon>Prorocentraceae</taxon>
        <taxon>Prorocentrum</taxon>
    </lineage>
</organism>
<sequence length="142" mass="15884">MASDLIMRCWKRPMYLGRLPKDQVAKQIPHEVDPAEQLDPGRTGQLYCIECGNTATCFCPECGDCFCESCFERLHAKAAAQPQPARRDALRLRWGLAEGRDVPGENFSGRNNHWAKLANSNERNGFGKAATELVRAIPPVRL</sequence>
<evidence type="ECO:0000313" key="1">
    <source>
        <dbReference type="EMBL" id="CAK0890803.1"/>
    </source>
</evidence>
<keyword evidence="2" id="KW-1185">Reference proteome</keyword>